<keyword evidence="2" id="KW-1185">Reference proteome</keyword>
<gene>
    <name evidence="1" type="ORF">RF11_09520</name>
</gene>
<evidence type="ECO:0000313" key="2">
    <source>
        <dbReference type="Proteomes" id="UP000031668"/>
    </source>
</evidence>
<accession>A0A0C2N889</accession>
<name>A0A0C2N889_THEKT</name>
<reference evidence="1 2" key="1">
    <citation type="journal article" date="2014" name="Genome Biol. Evol.">
        <title>The genome of the myxosporean Thelohanellus kitauei shows adaptations to nutrient acquisition within its fish host.</title>
        <authorList>
            <person name="Yang Y."/>
            <person name="Xiong J."/>
            <person name="Zhou Z."/>
            <person name="Huo F."/>
            <person name="Miao W."/>
            <person name="Ran C."/>
            <person name="Liu Y."/>
            <person name="Zhang J."/>
            <person name="Feng J."/>
            <person name="Wang M."/>
            <person name="Wang M."/>
            <person name="Wang L."/>
            <person name="Yao B."/>
        </authorList>
    </citation>
    <scope>NUCLEOTIDE SEQUENCE [LARGE SCALE GENOMIC DNA]</scope>
    <source>
        <strain evidence="1">Wuqing</strain>
    </source>
</reference>
<evidence type="ECO:0000313" key="1">
    <source>
        <dbReference type="EMBL" id="KII70107.1"/>
    </source>
</evidence>
<proteinExistence type="predicted"/>
<dbReference type="Proteomes" id="UP000031668">
    <property type="component" value="Unassembled WGS sequence"/>
</dbReference>
<comment type="caution">
    <text evidence="1">The sequence shown here is derived from an EMBL/GenBank/DDBJ whole genome shotgun (WGS) entry which is preliminary data.</text>
</comment>
<dbReference type="AlphaFoldDB" id="A0A0C2N889"/>
<sequence length="144" mass="16615">MESSHWNWLRDLRRKWMMDILAKINETCLDDASMNYKNFLMKLIYKIVDFAGRVMRIGRPISKISVMKRPSAAALKSFDLSDTDSVIRKGLTFLDGMETRKTLGGFDIQNCGLLFTKECDGMVTYYMCEKSDILTSIAVVRYNT</sequence>
<protein>
    <submittedName>
        <fullName evidence="1">Uncharacterized protein</fullName>
    </submittedName>
</protein>
<dbReference type="EMBL" id="JWZT01002179">
    <property type="protein sequence ID" value="KII70107.1"/>
    <property type="molecule type" value="Genomic_DNA"/>
</dbReference>
<organism evidence="1 2">
    <name type="scientific">Thelohanellus kitauei</name>
    <name type="common">Myxosporean</name>
    <dbReference type="NCBI Taxonomy" id="669202"/>
    <lineage>
        <taxon>Eukaryota</taxon>
        <taxon>Metazoa</taxon>
        <taxon>Cnidaria</taxon>
        <taxon>Myxozoa</taxon>
        <taxon>Myxosporea</taxon>
        <taxon>Bivalvulida</taxon>
        <taxon>Platysporina</taxon>
        <taxon>Myxobolidae</taxon>
        <taxon>Thelohanellus</taxon>
    </lineage>
</organism>